<dbReference type="InterPro" id="IPR006311">
    <property type="entry name" value="TAT_signal"/>
</dbReference>
<organism evidence="3 4">
    <name type="scientific">Spirosoma montaniterrae</name>
    <dbReference type="NCBI Taxonomy" id="1178516"/>
    <lineage>
        <taxon>Bacteria</taxon>
        <taxon>Pseudomonadati</taxon>
        <taxon>Bacteroidota</taxon>
        <taxon>Cytophagia</taxon>
        <taxon>Cytophagales</taxon>
        <taxon>Cytophagaceae</taxon>
        <taxon>Spirosoma</taxon>
    </lineage>
</organism>
<dbReference type="SUPFAM" id="SSF56003">
    <property type="entry name" value="Molybdenum cofactor-binding domain"/>
    <property type="match status" value="2"/>
</dbReference>
<protein>
    <submittedName>
        <fullName evidence="3">Isoquinoline 1-oxidoreductase</fullName>
    </submittedName>
</protein>
<keyword evidence="1" id="KW-1133">Transmembrane helix</keyword>
<dbReference type="InterPro" id="IPR000674">
    <property type="entry name" value="Ald_Oxase/Xan_DH_a/b"/>
</dbReference>
<dbReference type="SUPFAM" id="SSF54665">
    <property type="entry name" value="CO dehydrogenase molybdoprotein N-domain-like"/>
    <property type="match status" value="1"/>
</dbReference>
<dbReference type="InterPro" id="IPR052516">
    <property type="entry name" value="N-heterocyclic_Hydroxylase"/>
</dbReference>
<dbReference type="GO" id="GO:0016491">
    <property type="term" value="F:oxidoreductase activity"/>
    <property type="evidence" value="ECO:0007669"/>
    <property type="project" value="InterPro"/>
</dbReference>
<dbReference type="InterPro" id="IPR037165">
    <property type="entry name" value="AldOxase/xan_DH_Mopterin-bd_sf"/>
</dbReference>
<dbReference type="Pfam" id="PF02738">
    <property type="entry name" value="MoCoBD_1"/>
    <property type="match status" value="1"/>
</dbReference>
<feature type="transmembrane region" description="Helical" evidence="1">
    <location>
        <begin position="12"/>
        <end position="31"/>
    </location>
</feature>
<dbReference type="STRING" id="1178516.AWR27_04305"/>
<evidence type="ECO:0000313" key="3">
    <source>
        <dbReference type="EMBL" id="AQG78626.1"/>
    </source>
</evidence>
<dbReference type="PANTHER" id="PTHR47495">
    <property type="entry name" value="ALDEHYDE DEHYDROGENASE"/>
    <property type="match status" value="1"/>
</dbReference>
<dbReference type="PANTHER" id="PTHR47495:SF3">
    <property type="entry name" value="BLR6219 PROTEIN"/>
    <property type="match status" value="1"/>
</dbReference>
<dbReference type="Pfam" id="PF20256">
    <property type="entry name" value="MoCoBD_2"/>
    <property type="match status" value="2"/>
</dbReference>
<dbReference type="Gene3D" id="3.90.1170.50">
    <property type="entry name" value="Aldehyde oxidase/xanthine dehydrogenase, a/b hammerhead"/>
    <property type="match status" value="1"/>
</dbReference>
<proteinExistence type="predicted"/>
<dbReference type="PROSITE" id="PS51318">
    <property type="entry name" value="TAT"/>
    <property type="match status" value="1"/>
</dbReference>
<dbReference type="InterPro" id="IPR046867">
    <property type="entry name" value="AldOxase/xan_DH_MoCoBD2"/>
</dbReference>
<dbReference type="InterPro" id="IPR012368">
    <property type="entry name" value="OxRdtase_Mopterin-bd_su_IorB"/>
</dbReference>
<dbReference type="InterPro" id="IPR008274">
    <property type="entry name" value="AldOxase/xan_DH_MoCoBD1"/>
</dbReference>
<dbReference type="InterPro" id="IPR036856">
    <property type="entry name" value="Ald_Oxase/Xan_DH_a/b_sf"/>
</dbReference>
<dbReference type="Gene3D" id="3.30.365.10">
    <property type="entry name" value="Aldehyde oxidase/xanthine dehydrogenase, molybdopterin binding domain"/>
    <property type="match status" value="4"/>
</dbReference>
<gene>
    <name evidence="3" type="ORF">AWR27_04305</name>
</gene>
<dbReference type="RefSeq" id="WP_077130065.1">
    <property type="nucleotide sequence ID" value="NZ_CP014263.1"/>
</dbReference>
<feature type="domain" description="Aldehyde oxidase/xanthine dehydrogenase a/b hammerhead" evidence="2">
    <location>
        <begin position="213"/>
        <end position="308"/>
    </location>
</feature>
<dbReference type="PIRSF" id="PIRSF036389">
    <property type="entry name" value="IOR_B"/>
    <property type="match status" value="1"/>
</dbReference>
<dbReference type="EMBL" id="CP014263">
    <property type="protein sequence ID" value="AQG78626.1"/>
    <property type="molecule type" value="Genomic_DNA"/>
</dbReference>
<sequence>MKTVKTIYNRRSFLKVSALSGGGMLLGISWLSESQASGVPTGAGVSAPANWTELNGFVQITPDNVIRIMSPNPEGGQGVKTSMPMIVAEELDVDWQTIVIEQAGLDTKHFTRQFIGGSQAIRIGWKPLRTAGAAARQMLRQAAANAWNVPLDEVTTKAGTLLHAKSGKSATYGAMASAAATLPVPKDVSLKSVKDFTLVGTSRKNVDGLKIVTGKPLYGIDVQRPGMLIAMIVHPPAFGLKIKAVNDAAARQLPGIRDVFTVKSMHDDYERQFFDTAQFPEVVAIVGNSTWEVMQAKKALKITWEPFAEYTEKKDMMGRKVTATIPAGLEDTAEHRAKIAEVSRRPATVRRRDGDPETAFKNAANVLERTYTGPHLAHNCMEPMNFFAHVTDERAELIGPLQKPEFTEKALSARLGMPLEKIDIQMTRLGGGFGRRSYAHWLLEAALISQRMKAPVKLVYSREDDMTSGIYRSSYSATYRAALDADNNLIAFHVRAGGVPEPPLFPDRFPAGAVDNYLAEDWSINTNITVGSFRAPRSNFMAAAEQSFLDELAEVAGKDPIAFRLELLKRAKEKPVGKNNDYDPDRYAGVLELVREKSDWERQKKTKHLGVAAYFNHDTYAAHVLELDIKDGQPIVQRVCAAVDCGIVINPIAAQNMIEGSVVDGVGTALFGKMTFTKGVPDAQNFDRYRMIRHNEAPKKIDVHFVQNEIAPTGMGEPAYPPVFAAVANALYKATGKRFYDQPFSEGLEKSS</sequence>
<dbReference type="KEGG" id="smon:AWR27_04305"/>
<evidence type="ECO:0000256" key="1">
    <source>
        <dbReference type="SAM" id="Phobius"/>
    </source>
</evidence>
<dbReference type="Proteomes" id="UP000187941">
    <property type="component" value="Chromosome"/>
</dbReference>
<keyword evidence="1" id="KW-0472">Membrane</keyword>
<dbReference type="SMART" id="SM01008">
    <property type="entry name" value="Ald_Xan_dh_C"/>
    <property type="match status" value="1"/>
</dbReference>
<dbReference type="OrthoDB" id="9767994at2"/>
<reference evidence="3 4" key="1">
    <citation type="submission" date="2016-01" db="EMBL/GenBank/DDBJ databases">
        <authorList>
            <person name="Oliw E.H."/>
        </authorList>
    </citation>
    <scope>NUCLEOTIDE SEQUENCE [LARGE SCALE GENOMIC DNA]</scope>
    <source>
        <strain evidence="3 4">DY10</strain>
    </source>
</reference>
<evidence type="ECO:0000313" key="4">
    <source>
        <dbReference type="Proteomes" id="UP000187941"/>
    </source>
</evidence>
<accession>A0A1P9WTB8</accession>
<keyword evidence="1" id="KW-0812">Transmembrane</keyword>
<name>A0A1P9WTB8_9BACT</name>
<keyword evidence="4" id="KW-1185">Reference proteome</keyword>
<dbReference type="AlphaFoldDB" id="A0A1P9WTB8"/>
<evidence type="ECO:0000259" key="2">
    <source>
        <dbReference type="SMART" id="SM01008"/>
    </source>
</evidence>